<organism evidence="9 10">
    <name type="scientific">Phaseolus coccineus</name>
    <name type="common">Scarlet runner bean</name>
    <name type="synonym">Phaseolus multiflorus</name>
    <dbReference type="NCBI Taxonomy" id="3886"/>
    <lineage>
        <taxon>Eukaryota</taxon>
        <taxon>Viridiplantae</taxon>
        <taxon>Streptophyta</taxon>
        <taxon>Embryophyta</taxon>
        <taxon>Tracheophyta</taxon>
        <taxon>Spermatophyta</taxon>
        <taxon>Magnoliopsida</taxon>
        <taxon>eudicotyledons</taxon>
        <taxon>Gunneridae</taxon>
        <taxon>Pentapetalae</taxon>
        <taxon>rosids</taxon>
        <taxon>fabids</taxon>
        <taxon>Fabales</taxon>
        <taxon>Fabaceae</taxon>
        <taxon>Papilionoideae</taxon>
        <taxon>50 kb inversion clade</taxon>
        <taxon>NPAAA clade</taxon>
        <taxon>indigoferoid/millettioid clade</taxon>
        <taxon>Phaseoleae</taxon>
        <taxon>Phaseolus</taxon>
    </lineage>
</organism>
<dbReference type="InterPro" id="IPR032308">
    <property type="entry name" value="TDBD"/>
</dbReference>
<feature type="region of interest" description="Disordered" evidence="7">
    <location>
        <begin position="1"/>
        <end position="37"/>
    </location>
</feature>
<evidence type="ECO:0000259" key="8">
    <source>
        <dbReference type="PROSITE" id="PS50016"/>
    </source>
</evidence>
<dbReference type="GO" id="GO:0003714">
    <property type="term" value="F:transcription corepressor activity"/>
    <property type="evidence" value="ECO:0007669"/>
    <property type="project" value="InterPro"/>
</dbReference>
<dbReference type="EMBL" id="JAYMYR010000002">
    <property type="protein sequence ID" value="KAK7378377.1"/>
    <property type="molecule type" value="Genomic_DNA"/>
</dbReference>
<proteinExistence type="predicted"/>
<dbReference type="GO" id="GO:0008270">
    <property type="term" value="F:zinc ion binding"/>
    <property type="evidence" value="ECO:0007669"/>
    <property type="project" value="UniProtKB-KW"/>
</dbReference>
<dbReference type="GO" id="GO:0005634">
    <property type="term" value="C:nucleus"/>
    <property type="evidence" value="ECO:0007669"/>
    <property type="project" value="UniProtKB-SubCell"/>
</dbReference>
<evidence type="ECO:0000256" key="5">
    <source>
        <dbReference type="ARBA" id="ARBA00023242"/>
    </source>
</evidence>
<dbReference type="PROSITE" id="PS50016">
    <property type="entry name" value="ZF_PHD_2"/>
    <property type="match status" value="1"/>
</dbReference>
<evidence type="ECO:0000256" key="1">
    <source>
        <dbReference type="ARBA" id="ARBA00004123"/>
    </source>
</evidence>
<keyword evidence="4" id="KW-0862">Zinc</keyword>
<dbReference type="InterPro" id="IPR019787">
    <property type="entry name" value="Znf_PHD-finger"/>
</dbReference>
<dbReference type="InterPro" id="IPR019786">
    <property type="entry name" value="Zinc_finger_PHD-type_CS"/>
</dbReference>
<dbReference type="InterPro" id="IPR042163">
    <property type="entry name" value="PHF12"/>
</dbReference>
<dbReference type="Pfam" id="PF23209">
    <property type="entry name" value="IDM1_C"/>
    <property type="match status" value="1"/>
</dbReference>
<dbReference type="InterPro" id="IPR001965">
    <property type="entry name" value="Znf_PHD"/>
</dbReference>
<dbReference type="SUPFAM" id="SSF57903">
    <property type="entry name" value="FYVE/PHD zinc finger"/>
    <property type="match status" value="1"/>
</dbReference>
<accession>A0AAN9RNW9</accession>
<dbReference type="AlphaFoldDB" id="A0AAN9RNW9"/>
<keyword evidence="2" id="KW-0479">Metal-binding</keyword>
<dbReference type="InterPro" id="IPR011011">
    <property type="entry name" value="Znf_FYVE_PHD"/>
</dbReference>
<reference evidence="9 10" key="1">
    <citation type="submission" date="2024-01" db="EMBL/GenBank/DDBJ databases">
        <title>The genomes of 5 underutilized Papilionoideae crops provide insights into root nodulation and disease resistanc.</title>
        <authorList>
            <person name="Jiang F."/>
        </authorList>
    </citation>
    <scope>NUCLEOTIDE SEQUENCE [LARGE SCALE GENOMIC DNA]</scope>
    <source>
        <strain evidence="9">JINMINGXINNONG_FW02</strain>
        <tissue evidence="9">Leaves</tissue>
    </source>
</reference>
<evidence type="ECO:0000313" key="10">
    <source>
        <dbReference type="Proteomes" id="UP001374584"/>
    </source>
</evidence>
<protein>
    <recommendedName>
        <fullName evidence="8">PHD-type domain-containing protein</fullName>
    </recommendedName>
</protein>
<dbReference type="InterPro" id="IPR013083">
    <property type="entry name" value="Znf_RING/FYVE/PHD"/>
</dbReference>
<evidence type="ECO:0000256" key="3">
    <source>
        <dbReference type="ARBA" id="ARBA00022771"/>
    </source>
</evidence>
<evidence type="ECO:0000256" key="2">
    <source>
        <dbReference type="ARBA" id="ARBA00022723"/>
    </source>
</evidence>
<comment type="caution">
    <text evidence="9">The sequence shown here is derived from an EMBL/GenBank/DDBJ whole genome shotgun (WGS) entry which is preliminary data.</text>
</comment>
<evidence type="ECO:0000256" key="7">
    <source>
        <dbReference type="SAM" id="MobiDB-lite"/>
    </source>
</evidence>
<dbReference type="Proteomes" id="UP001374584">
    <property type="component" value="Unassembled WGS sequence"/>
</dbReference>
<evidence type="ECO:0000256" key="4">
    <source>
        <dbReference type="ARBA" id="ARBA00022833"/>
    </source>
</evidence>
<sequence>MKEEESAESAESANLTNARKRGRTDEAVGIVGNNGIVKQEPSTSLEVHLREQPMEQIPGNSNRNEVRERELDSDELRFNGNLNHSEDKLLGLEMMAKLQRRTRGLRRLRKIHGVNLANQTDTCPRRLIKKEIVEGSQPIPQGEMNQAEKVAGNEKKVLFEEEKGVNTLPRVKRMNFLKQKRFGPRNTRTRRKLNTGKRTLFSWMIGLKTIKSRERVYYRDHRSKSISLGGDAVGDGILCDCCSQVVSISEFEFHSWRLQIFNPLSRVSNPLQNICLGRGRGLCLLQCMAEAWDKQTDFSSKLVHEGKEKSDDICRVCGEKGDLIRCNTCPSTFHQSCLGIQTLPDGDWNCMNCCCKICGFYCGKAEIKFEGFVPFEISTECLVCERRYHQCCLAASGGNSARSKRLSLCGNGCREIYEELQKLLRVKHDIEDGLSWSFLYREDVDPNLTKLEPAKVECNAKLGVALSVLSESFMPYIDGSGADIIQSIVYSCRSNFPRLDCKGFITVILEKDYEIISVASIRIHGNKLAEMPFVATVFGYRKKGMFARLLKVIESTLSHLNVELLIVPAVKQAKETWVHSFRFEPLDSRTESIIKGVNLLMCRGTEILQKKIPKLT</sequence>
<dbReference type="PROSITE" id="PS01359">
    <property type="entry name" value="ZF_PHD_1"/>
    <property type="match status" value="1"/>
</dbReference>
<dbReference type="PANTHER" id="PTHR46309">
    <property type="entry name" value="PHD FINGER PROTEIN 12"/>
    <property type="match status" value="1"/>
</dbReference>
<keyword evidence="10" id="KW-1185">Reference proteome</keyword>
<name>A0AAN9RNW9_PHACN</name>
<evidence type="ECO:0000313" key="9">
    <source>
        <dbReference type="EMBL" id="KAK7378377.1"/>
    </source>
</evidence>
<feature type="domain" description="PHD-type" evidence="8">
    <location>
        <begin position="311"/>
        <end position="356"/>
    </location>
</feature>
<keyword evidence="5" id="KW-0539">Nucleus</keyword>
<gene>
    <name evidence="9" type="ORF">VNO80_03816</name>
</gene>
<dbReference type="PANTHER" id="PTHR46309:SF1">
    <property type="entry name" value="PHD FINGER PROTEIN 12"/>
    <property type="match status" value="1"/>
</dbReference>
<dbReference type="InterPro" id="IPR059153">
    <property type="entry name" value="NSD_PHD-1st"/>
</dbReference>
<dbReference type="Pfam" id="PF23011">
    <property type="entry name" value="PHD-1st_NSD"/>
    <property type="match status" value="1"/>
</dbReference>
<comment type="subcellular location">
    <subcellularLocation>
        <location evidence="1">Nucleus</location>
    </subcellularLocation>
</comment>
<dbReference type="GO" id="GO:0006357">
    <property type="term" value="P:regulation of transcription by RNA polymerase II"/>
    <property type="evidence" value="ECO:0007669"/>
    <property type="project" value="TreeGrafter"/>
</dbReference>
<keyword evidence="3 6" id="KW-0863">Zinc-finger</keyword>
<dbReference type="SMART" id="SM00249">
    <property type="entry name" value="PHD"/>
    <property type="match status" value="2"/>
</dbReference>
<dbReference type="Pfam" id="PF16135">
    <property type="entry name" value="TDBD"/>
    <property type="match status" value="1"/>
</dbReference>
<evidence type="ECO:0000256" key="6">
    <source>
        <dbReference type="PROSITE-ProRule" id="PRU00146"/>
    </source>
</evidence>
<dbReference type="InterPro" id="IPR056511">
    <property type="entry name" value="IDM1_C"/>
</dbReference>
<dbReference type="Gene3D" id="3.30.40.10">
    <property type="entry name" value="Zinc/RING finger domain, C3HC4 (zinc finger)"/>
    <property type="match status" value="1"/>
</dbReference>